<dbReference type="Pfam" id="PF05222">
    <property type="entry name" value="AlaDh_PNT_N"/>
    <property type="match status" value="1"/>
</dbReference>
<evidence type="ECO:0000256" key="6">
    <source>
        <dbReference type="ARBA" id="ARBA00049277"/>
    </source>
</evidence>
<dbReference type="EMBL" id="JABTCN010000001">
    <property type="protein sequence ID" value="MBA8775439.1"/>
    <property type="molecule type" value="Genomic_DNA"/>
</dbReference>
<dbReference type="GO" id="GO:0005886">
    <property type="term" value="C:plasma membrane"/>
    <property type="evidence" value="ECO:0007669"/>
    <property type="project" value="TreeGrafter"/>
</dbReference>
<dbReference type="Proteomes" id="UP000524893">
    <property type="component" value="Unassembled WGS sequence"/>
</dbReference>
<dbReference type="RefSeq" id="WP_182280307.1">
    <property type="nucleotide sequence ID" value="NZ_CP092966.1"/>
</dbReference>
<evidence type="ECO:0000259" key="12">
    <source>
        <dbReference type="SMART" id="SM01003"/>
    </source>
</evidence>
<feature type="binding site" evidence="10">
    <location>
        <begin position="238"/>
        <end position="239"/>
    </location>
    <ligand>
        <name>NAD(+)</name>
        <dbReference type="ChEBI" id="CHEBI:57540"/>
    </ligand>
</feature>
<feature type="binding site" evidence="10">
    <location>
        <begin position="298"/>
        <end position="301"/>
    </location>
    <ligand>
        <name>NAD(+)</name>
        <dbReference type="ChEBI" id="CHEBI:57540"/>
    </ligand>
</feature>
<dbReference type="InterPro" id="IPR007698">
    <property type="entry name" value="AlaDH/PNT_NAD(H)-bd"/>
</dbReference>
<dbReference type="SUPFAM" id="SSF52283">
    <property type="entry name" value="Formate/glycerate dehydrogenase catalytic domain-like"/>
    <property type="match status" value="1"/>
</dbReference>
<evidence type="ECO:0000313" key="14">
    <source>
        <dbReference type="Proteomes" id="UP000524893"/>
    </source>
</evidence>
<sequence>MRIGIPREIKNNENRVGLSPSGVHALVEAGHEVLVETHAGEGSYFEDNDYVEAGAEISDSQSQVWDVDMIIKVKEPLSEEYAYFKEGLILFTYLHLANEPELTQALIDKKVVAIAYETVQLADRTLPLLTPMSEVAGRMSTQIGAQFLQRFNGGMGILLGGIPGVQKGKVTIIGGGQAGTNAARIALGLGADVTILDVNPKRLQELEDLFDGRVQTIMSNPLNIEAHVIESDLVIGAVLIPGAKAPKLVTEAMIKKMKPGSVVVDIAIDQGGIFETTDRITTHDNPTYIKHDVVHYAVANMPGAVPRTSTIGLNNATLPYALQLANKGYQRALIENEPLSHGLNVFAGQITNKAVADAFNYTYTSVSDALKETV</sequence>
<feature type="binding site" evidence="10">
    <location>
        <position position="133"/>
    </location>
    <ligand>
        <name>NAD(+)</name>
        <dbReference type="ChEBI" id="CHEBI:57540"/>
    </ligand>
</feature>
<evidence type="ECO:0000256" key="2">
    <source>
        <dbReference type="ARBA" id="ARBA00005689"/>
    </source>
</evidence>
<dbReference type="Gene3D" id="3.40.50.720">
    <property type="entry name" value="NAD(P)-binding Rossmann-like Domain"/>
    <property type="match status" value="2"/>
</dbReference>
<gene>
    <name evidence="13" type="primary">ald</name>
    <name evidence="13" type="ORF">HR081_00695</name>
</gene>
<dbReference type="SMART" id="SM01003">
    <property type="entry name" value="AlaDh_PNT_N"/>
    <property type="match status" value="1"/>
</dbReference>
<dbReference type="InterPro" id="IPR008142">
    <property type="entry name" value="AlaDH/PNT_CS1"/>
</dbReference>
<reference evidence="13 14" key="1">
    <citation type="journal article" date="2020" name="Access Microbiol">
        <title>Isolation and genome sequencing of Staphylococcus schleiferi subspecies coagulans from Antarctic seals.</title>
        <authorList>
            <person name="Foster G."/>
            <person name="Robb A."/>
            <person name="Paterson G.K."/>
        </authorList>
    </citation>
    <scope>NUCLEOTIDE SEQUENCE [LARGE SCALE GENOMIC DNA]</scope>
    <source>
        <strain evidence="13 14">M615/02/4</strain>
    </source>
</reference>
<feature type="binding site" evidence="10">
    <location>
        <position position="202"/>
    </location>
    <ligand>
        <name>NAD(+)</name>
        <dbReference type="ChEBI" id="CHEBI:57540"/>
    </ligand>
</feature>
<dbReference type="EC" id="1.4.1.1" evidence="3 7"/>
<evidence type="ECO:0000256" key="10">
    <source>
        <dbReference type="PIRSR" id="PIRSR000183-3"/>
    </source>
</evidence>
<dbReference type="PIRSF" id="PIRSF000183">
    <property type="entry name" value="Alanine_dh"/>
    <property type="match status" value="1"/>
</dbReference>
<dbReference type="GO" id="GO:0000286">
    <property type="term" value="F:alanine dehydrogenase activity"/>
    <property type="evidence" value="ECO:0007669"/>
    <property type="project" value="UniProtKB-UniRule"/>
</dbReference>
<dbReference type="InterPro" id="IPR008141">
    <property type="entry name" value="Ala_DH"/>
</dbReference>
<dbReference type="PROSITE" id="PS00836">
    <property type="entry name" value="ALADH_PNT_1"/>
    <property type="match status" value="1"/>
</dbReference>
<feature type="domain" description="Alanine dehydrogenase/pyridine nucleotide transhydrogenase N-terminal" evidence="12">
    <location>
        <begin position="4"/>
        <end position="136"/>
    </location>
</feature>
<feature type="binding site" evidence="10">
    <location>
        <position position="279"/>
    </location>
    <ligand>
        <name>NAD(+)</name>
        <dbReference type="ChEBI" id="CHEBI:57540"/>
    </ligand>
</feature>
<feature type="binding site" evidence="10">
    <location>
        <position position="197"/>
    </location>
    <ligand>
        <name>NAD(+)</name>
        <dbReference type="ChEBI" id="CHEBI:57540"/>
    </ligand>
</feature>
<dbReference type="InterPro" id="IPR008143">
    <property type="entry name" value="Ala_DH/PNT_CS2"/>
</dbReference>
<feature type="domain" description="Alanine dehydrogenase/pyridine nucleotide transhydrogenase NAD(H)-binding" evidence="11">
    <location>
        <begin position="148"/>
        <end position="297"/>
    </location>
</feature>
<evidence type="ECO:0000313" key="13">
    <source>
        <dbReference type="EMBL" id="MBA8775439.1"/>
    </source>
</evidence>
<feature type="binding site" evidence="10">
    <location>
        <begin position="266"/>
        <end position="269"/>
    </location>
    <ligand>
        <name>NAD(+)</name>
        <dbReference type="ChEBI" id="CHEBI:57540"/>
    </ligand>
</feature>
<dbReference type="NCBIfam" id="TIGR00518">
    <property type="entry name" value="alaDH"/>
    <property type="match status" value="1"/>
</dbReference>
<dbReference type="Pfam" id="PF01262">
    <property type="entry name" value="AlaDh_PNT_C"/>
    <property type="match status" value="1"/>
</dbReference>
<keyword evidence="10" id="KW-0547">Nucleotide-binding</keyword>
<evidence type="ECO:0000256" key="8">
    <source>
        <dbReference type="PIRSR" id="PIRSR000183-1"/>
    </source>
</evidence>
<dbReference type="PANTHER" id="PTHR42795:SF1">
    <property type="entry name" value="ALANINE DEHYDROGENASE"/>
    <property type="match status" value="1"/>
</dbReference>
<feature type="binding site" evidence="9">
    <location>
        <position position="74"/>
    </location>
    <ligand>
        <name>substrate</name>
    </ligand>
</feature>
<dbReference type="FunFam" id="3.40.50.720:FF:000049">
    <property type="entry name" value="Alanine dehydrogenase"/>
    <property type="match status" value="1"/>
</dbReference>
<organism evidence="13 14">
    <name type="scientific">Staphylococcus coagulans</name>
    <dbReference type="NCBI Taxonomy" id="74706"/>
    <lineage>
        <taxon>Bacteria</taxon>
        <taxon>Bacillati</taxon>
        <taxon>Bacillota</taxon>
        <taxon>Bacilli</taxon>
        <taxon>Bacillales</taxon>
        <taxon>Staphylococcaceae</taxon>
        <taxon>Staphylococcus</taxon>
    </lineage>
</organism>
<comment type="caution">
    <text evidence="13">The sequence shown here is derived from an EMBL/GenBank/DDBJ whole genome shotgun (WGS) entry which is preliminary data.</text>
</comment>
<evidence type="ECO:0000256" key="3">
    <source>
        <dbReference type="ARBA" id="ARBA00012897"/>
    </source>
</evidence>
<dbReference type="GO" id="GO:0042853">
    <property type="term" value="P:L-alanine catabolic process"/>
    <property type="evidence" value="ECO:0007669"/>
    <property type="project" value="InterPro"/>
</dbReference>
<comment type="similarity">
    <text evidence="2 7">Belongs to the AlaDH/PNT family.</text>
</comment>
<feature type="binding site" evidence="10">
    <location>
        <position position="219"/>
    </location>
    <ligand>
        <name>NAD(+)</name>
        <dbReference type="ChEBI" id="CHEBI:57540"/>
    </ligand>
</feature>
<evidence type="ECO:0000256" key="1">
    <source>
        <dbReference type="ARBA" id="ARBA00005206"/>
    </source>
</evidence>
<proteinExistence type="inferred from homology"/>
<feature type="active site" description="Proton donor/acceptor" evidence="8">
    <location>
        <position position="95"/>
    </location>
</feature>
<dbReference type="PROSITE" id="PS00837">
    <property type="entry name" value="ALADH_PNT_2"/>
    <property type="match status" value="1"/>
</dbReference>
<dbReference type="SUPFAM" id="SSF51735">
    <property type="entry name" value="NAD(P)-binding Rossmann-fold domains"/>
    <property type="match status" value="1"/>
</dbReference>
<feature type="active site" description="Proton donor/acceptor" evidence="8">
    <location>
        <position position="269"/>
    </location>
</feature>
<evidence type="ECO:0000256" key="7">
    <source>
        <dbReference type="PIRNR" id="PIRNR000183"/>
    </source>
</evidence>
<comment type="catalytic activity">
    <reaction evidence="6 7">
        <text>L-alanine + NAD(+) + H2O = pyruvate + NH4(+) + NADH + H(+)</text>
        <dbReference type="Rhea" id="RHEA:18405"/>
        <dbReference type="ChEBI" id="CHEBI:15361"/>
        <dbReference type="ChEBI" id="CHEBI:15377"/>
        <dbReference type="ChEBI" id="CHEBI:15378"/>
        <dbReference type="ChEBI" id="CHEBI:28938"/>
        <dbReference type="ChEBI" id="CHEBI:57540"/>
        <dbReference type="ChEBI" id="CHEBI:57945"/>
        <dbReference type="ChEBI" id="CHEBI:57972"/>
        <dbReference type="EC" id="1.4.1.1"/>
    </reaction>
</comment>
<dbReference type="InterPro" id="IPR007886">
    <property type="entry name" value="AlaDH/PNT_N"/>
</dbReference>
<dbReference type="SMART" id="SM01002">
    <property type="entry name" value="AlaDh_PNT_C"/>
    <property type="match status" value="1"/>
</dbReference>
<feature type="binding site" evidence="9">
    <location>
        <position position="15"/>
    </location>
    <ligand>
        <name>substrate</name>
    </ligand>
</feature>
<name>A0A9X0PDY4_9STAP</name>
<dbReference type="InterPro" id="IPR036291">
    <property type="entry name" value="NAD(P)-bd_dom_sf"/>
</dbReference>
<evidence type="ECO:0000259" key="11">
    <source>
        <dbReference type="SMART" id="SM01002"/>
    </source>
</evidence>
<dbReference type="GeneID" id="72414169"/>
<comment type="pathway">
    <text evidence="1 7">Amino-acid degradation; L-alanine degradation via dehydrogenase pathway; NH(3) and pyruvate from L-alanine: step 1/1.</text>
</comment>
<dbReference type="AlphaFoldDB" id="A0A9X0PDY4"/>
<keyword evidence="4 7" id="KW-0560">Oxidoreductase</keyword>
<evidence type="ECO:0000256" key="5">
    <source>
        <dbReference type="ARBA" id="ARBA00023027"/>
    </source>
</evidence>
<comment type="function">
    <text evidence="7">May play a role in cell wall synthesis as L-alanine is an important constituent of the peptidoglycan layer.</text>
</comment>
<evidence type="ECO:0000256" key="9">
    <source>
        <dbReference type="PIRSR" id="PIRSR000183-2"/>
    </source>
</evidence>
<keyword evidence="5 7" id="KW-0520">NAD</keyword>
<evidence type="ECO:0000256" key="4">
    <source>
        <dbReference type="ARBA" id="ARBA00023002"/>
    </source>
</evidence>
<dbReference type="CDD" id="cd05305">
    <property type="entry name" value="L-AlaDH"/>
    <property type="match status" value="1"/>
</dbReference>
<dbReference type="PANTHER" id="PTHR42795">
    <property type="entry name" value="ALANINE DEHYDROGENASE"/>
    <property type="match status" value="1"/>
</dbReference>
<accession>A0A9X0PDY4</accession>
<protein>
    <recommendedName>
        <fullName evidence="3 7">Alanine dehydrogenase</fullName>
        <ecNumber evidence="3 7">1.4.1.1</ecNumber>
    </recommendedName>
</protein>
<dbReference type="GO" id="GO:0000166">
    <property type="term" value="F:nucleotide binding"/>
    <property type="evidence" value="ECO:0007669"/>
    <property type="project" value="UniProtKB-KW"/>
</dbReference>